<dbReference type="PANTHER" id="PTHR47629">
    <property type="entry name" value="C-TYPE LECTIN-RELATED"/>
    <property type="match status" value="1"/>
</dbReference>
<comment type="caution">
    <text evidence="3">The sequence shown here is derived from an EMBL/GenBank/DDBJ whole genome shotgun (WGS) entry which is preliminary data.</text>
</comment>
<sequence>MRRAILSTLFLSSICHVAIGKMIVFYGTFNNPDNFNITLESKTNSWENCICKCRNNTNCLLVYRSPNNLSCYMVNFDNRNATSNMKYTNNPDDLEIAIKSDITNCSQSQELLQNQQFNELKACPFSYTKLVRENYVVCGARLYYNLTNSEAINKCVNGNGRILGLENEEERLHWSVPNPESKMKTTKVVLGASISNERVVWTDPWITGTSQMVLATGYPKDGDDCVVLQMNTTLLESDKFGNSNCGSNCQAIVLCGFLI</sequence>
<dbReference type="Proteomes" id="UP001152747">
    <property type="component" value="Unassembled WGS sequence"/>
</dbReference>
<dbReference type="PANTHER" id="PTHR47629:SF12">
    <property type="entry name" value="PAN-3 DOMAIN-CONTAINING PROTEIN"/>
    <property type="match status" value="1"/>
</dbReference>
<accession>A0A9P1IE21</accession>
<organism evidence="3 4">
    <name type="scientific">Caenorhabditis angaria</name>
    <dbReference type="NCBI Taxonomy" id="860376"/>
    <lineage>
        <taxon>Eukaryota</taxon>
        <taxon>Metazoa</taxon>
        <taxon>Ecdysozoa</taxon>
        <taxon>Nematoda</taxon>
        <taxon>Chromadorea</taxon>
        <taxon>Rhabditida</taxon>
        <taxon>Rhabditina</taxon>
        <taxon>Rhabditomorpha</taxon>
        <taxon>Rhabditoidea</taxon>
        <taxon>Rhabditidae</taxon>
        <taxon>Peloderinae</taxon>
        <taxon>Caenorhabditis</taxon>
    </lineage>
</organism>
<feature type="signal peptide" evidence="1">
    <location>
        <begin position="1"/>
        <end position="20"/>
    </location>
</feature>
<evidence type="ECO:0000313" key="4">
    <source>
        <dbReference type="Proteomes" id="UP001152747"/>
    </source>
</evidence>
<feature type="domain" description="PAN-3" evidence="2">
    <location>
        <begin position="6"/>
        <end position="134"/>
    </location>
</feature>
<reference evidence="3" key="1">
    <citation type="submission" date="2022-11" db="EMBL/GenBank/DDBJ databases">
        <authorList>
            <person name="Kikuchi T."/>
        </authorList>
    </citation>
    <scope>NUCLEOTIDE SEQUENCE</scope>
    <source>
        <strain evidence="3">PS1010</strain>
    </source>
</reference>
<evidence type="ECO:0000256" key="1">
    <source>
        <dbReference type="SAM" id="SignalP"/>
    </source>
</evidence>
<gene>
    <name evidence="3" type="ORF">CAMP_LOCUS5555</name>
</gene>
<dbReference type="SMART" id="SM00605">
    <property type="entry name" value="CW"/>
    <property type="match status" value="1"/>
</dbReference>
<dbReference type="Pfam" id="PF08277">
    <property type="entry name" value="PAN_3"/>
    <property type="match status" value="1"/>
</dbReference>
<name>A0A9P1IE21_9PELO</name>
<dbReference type="AlphaFoldDB" id="A0A9P1IE21"/>
<dbReference type="InterPro" id="IPR006583">
    <property type="entry name" value="PAN-3_domain"/>
</dbReference>
<keyword evidence="1" id="KW-0732">Signal</keyword>
<evidence type="ECO:0000259" key="2">
    <source>
        <dbReference type="SMART" id="SM00605"/>
    </source>
</evidence>
<evidence type="ECO:0000313" key="3">
    <source>
        <dbReference type="EMBL" id="CAI5442918.1"/>
    </source>
</evidence>
<keyword evidence="4" id="KW-1185">Reference proteome</keyword>
<dbReference type="InterPro" id="IPR016187">
    <property type="entry name" value="CTDL_fold"/>
</dbReference>
<dbReference type="SUPFAM" id="SSF56436">
    <property type="entry name" value="C-type lectin-like"/>
    <property type="match status" value="1"/>
</dbReference>
<proteinExistence type="predicted"/>
<dbReference type="EMBL" id="CANHGI010000002">
    <property type="protein sequence ID" value="CAI5442918.1"/>
    <property type="molecule type" value="Genomic_DNA"/>
</dbReference>
<protein>
    <recommendedName>
        <fullName evidence="2">PAN-3 domain-containing protein</fullName>
    </recommendedName>
</protein>
<feature type="chain" id="PRO_5040174782" description="PAN-3 domain-containing protein" evidence="1">
    <location>
        <begin position="21"/>
        <end position="259"/>
    </location>
</feature>